<evidence type="ECO:0000256" key="5">
    <source>
        <dbReference type="ARBA" id="ARBA00014165"/>
    </source>
</evidence>
<comment type="pathway">
    <text evidence="2 8">Carbohydrate metabolism; hexose metabolism.</text>
</comment>
<dbReference type="InterPro" id="IPR015443">
    <property type="entry name" value="Aldose_1-epimerase"/>
</dbReference>
<feature type="signal peptide" evidence="12">
    <location>
        <begin position="1"/>
        <end position="30"/>
    </location>
</feature>
<dbReference type="InterPro" id="IPR006311">
    <property type="entry name" value="TAT_signal"/>
</dbReference>
<dbReference type="PANTHER" id="PTHR10091:SF0">
    <property type="entry name" value="GALACTOSE MUTAROTASE"/>
    <property type="match status" value="1"/>
</dbReference>
<evidence type="ECO:0000256" key="9">
    <source>
        <dbReference type="PIRSR" id="PIRSR005096-1"/>
    </source>
</evidence>
<sequence length="438" mass="47118">MSFTLTRRRTFVFAAAGGLALAAVASPVGASATHALPVHHFGSGHGHLSITSVPWGTADGQPVDLFTLTNDNGMMVKISNYGGVVQSIWVPDRSRHLVNVALGFANLDDYVNDFEHQPWPLSGGSGDTYFGAIIGRYANRIANASFTLNGTTYTLPANNGPNTLHGGPDSYNTQVWSAAPTTGPGYVALRLSYTDPDGKNGFPGTVHNTVTYTLTDANALMITYEATTTAPTVVNFTNHTYFNLAGEGNGSVFDQYLQINADSYLPTDNVLIPTGAFVPVAGTPFDFRTLHRIGDMIRRTDLPDSGGQAYQELQMAHGYDFNWVINGTGYRLAATAFAPSTGIALWTFTDQPGVQFYSGNFLVGDLIGTSGRAYRQTDGFTLETQHYPDSPHHIGQPGWPSVVLNPGETFRSTTTYQFGVESPAFVHHPQGPAHPQFP</sequence>
<gene>
    <name evidence="13" type="ordered locus">Acel_1611</name>
</gene>
<name>A0LVC3_ACIC1</name>
<comment type="similarity">
    <text evidence="3 8">Belongs to the aldose epimerase family.</text>
</comment>
<dbReference type="CDD" id="cd09019">
    <property type="entry name" value="galactose_mutarotase_like"/>
    <property type="match status" value="1"/>
</dbReference>
<evidence type="ECO:0000256" key="4">
    <source>
        <dbReference type="ARBA" id="ARBA00013185"/>
    </source>
</evidence>
<dbReference type="InterPro" id="IPR011013">
    <property type="entry name" value="Gal_mutarotase_sf_dom"/>
</dbReference>
<dbReference type="EMBL" id="CP000481">
    <property type="protein sequence ID" value="ABK53383.1"/>
    <property type="molecule type" value="Genomic_DNA"/>
</dbReference>
<evidence type="ECO:0000313" key="13">
    <source>
        <dbReference type="EMBL" id="ABK53383.1"/>
    </source>
</evidence>
<dbReference type="InterPro" id="IPR018052">
    <property type="entry name" value="Ald1_epimerase_CS"/>
</dbReference>
<dbReference type="PROSITE" id="PS00545">
    <property type="entry name" value="ALDOSE_1_EPIMERASE"/>
    <property type="match status" value="1"/>
</dbReference>
<feature type="chain" id="PRO_5038606501" description="Aldose 1-epimerase" evidence="12">
    <location>
        <begin position="31"/>
        <end position="438"/>
    </location>
</feature>
<dbReference type="SUPFAM" id="SSF74650">
    <property type="entry name" value="Galactose mutarotase-like"/>
    <property type="match status" value="1"/>
</dbReference>
<feature type="active site" description="Proton donor" evidence="9">
    <location>
        <position position="239"/>
    </location>
</feature>
<organism evidence="13 14">
    <name type="scientific">Acidothermus cellulolyticus (strain ATCC 43068 / DSM 8971 / 11B)</name>
    <dbReference type="NCBI Taxonomy" id="351607"/>
    <lineage>
        <taxon>Bacteria</taxon>
        <taxon>Bacillati</taxon>
        <taxon>Actinomycetota</taxon>
        <taxon>Actinomycetes</taxon>
        <taxon>Acidothermales</taxon>
        <taxon>Acidothermaceae</taxon>
        <taxon>Acidothermus</taxon>
    </lineage>
</organism>
<dbReference type="Gene3D" id="2.70.98.10">
    <property type="match status" value="1"/>
</dbReference>
<keyword evidence="7 8" id="KW-0119">Carbohydrate metabolism</keyword>
<dbReference type="GO" id="GO:0004034">
    <property type="term" value="F:aldose 1-epimerase activity"/>
    <property type="evidence" value="ECO:0007669"/>
    <property type="project" value="UniProtKB-EC"/>
</dbReference>
<dbReference type="RefSeq" id="WP_011720446.1">
    <property type="nucleotide sequence ID" value="NC_008578.1"/>
</dbReference>
<dbReference type="UniPathway" id="UPA00242"/>
<keyword evidence="12" id="KW-0732">Signal</keyword>
<evidence type="ECO:0000256" key="7">
    <source>
        <dbReference type="ARBA" id="ARBA00023277"/>
    </source>
</evidence>
<dbReference type="PIRSF" id="PIRSF005096">
    <property type="entry name" value="GALM"/>
    <property type="match status" value="1"/>
</dbReference>
<dbReference type="GO" id="GO:0033499">
    <property type="term" value="P:galactose catabolic process via UDP-galactose, Leloir pathway"/>
    <property type="evidence" value="ECO:0007669"/>
    <property type="project" value="TreeGrafter"/>
</dbReference>
<dbReference type="OrthoDB" id="9779408at2"/>
<reference evidence="13 14" key="1">
    <citation type="journal article" date="2009" name="Genome Res.">
        <title>Complete genome of the cellulolytic thermophile Acidothermus cellulolyticus 11B provides insights into its ecophysiological and evolutionary adaptations.</title>
        <authorList>
            <person name="Barabote R.D."/>
            <person name="Xie G."/>
            <person name="Leu D.H."/>
            <person name="Normand P."/>
            <person name="Necsulea A."/>
            <person name="Daubin V."/>
            <person name="Medigue C."/>
            <person name="Adney W.S."/>
            <person name="Xu X.C."/>
            <person name="Lapidus A."/>
            <person name="Parales R.E."/>
            <person name="Detter C."/>
            <person name="Pujic P."/>
            <person name="Bruce D."/>
            <person name="Lavire C."/>
            <person name="Challacombe J.F."/>
            <person name="Brettin T.S."/>
            <person name="Berry A.M."/>
        </authorList>
    </citation>
    <scope>NUCLEOTIDE SEQUENCE [LARGE SCALE GENOMIC DNA]</scope>
    <source>
        <strain evidence="14">ATCC 43068 / DSM 8971 / 11B</strain>
    </source>
</reference>
<evidence type="ECO:0000256" key="12">
    <source>
        <dbReference type="SAM" id="SignalP"/>
    </source>
</evidence>
<feature type="binding site" evidence="10">
    <location>
        <position position="320"/>
    </location>
    <ligand>
        <name>beta-D-galactose</name>
        <dbReference type="ChEBI" id="CHEBI:27667"/>
    </ligand>
</feature>
<keyword evidence="6 8" id="KW-0413">Isomerase</keyword>
<dbReference type="PROSITE" id="PS51318">
    <property type="entry name" value="TAT"/>
    <property type="match status" value="1"/>
</dbReference>
<feature type="active site" description="Proton acceptor" evidence="9">
    <location>
        <position position="383"/>
    </location>
</feature>
<evidence type="ECO:0000256" key="10">
    <source>
        <dbReference type="PIRSR" id="PIRSR005096-2"/>
    </source>
</evidence>
<dbReference type="InterPro" id="IPR008183">
    <property type="entry name" value="Aldose_1/G6P_1-epimerase"/>
</dbReference>
<feature type="binding site" evidence="11">
    <location>
        <begin position="139"/>
        <end position="140"/>
    </location>
    <ligand>
        <name>beta-D-galactose</name>
        <dbReference type="ChEBI" id="CHEBI:27667"/>
    </ligand>
</feature>
<dbReference type="GO" id="GO:0006006">
    <property type="term" value="P:glucose metabolic process"/>
    <property type="evidence" value="ECO:0007669"/>
    <property type="project" value="TreeGrafter"/>
</dbReference>
<dbReference type="GO" id="GO:0005737">
    <property type="term" value="C:cytoplasm"/>
    <property type="evidence" value="ECO:0007669"/>
    <property type="project" value="TreeGrafter"/>
</dbReference>
<feature type="binding site" evidence="11">
    <location>
        <begin position="239"/>
        <end position="241"/>
    </location>
    <ligand>
        <name>beta-D-galactose</name>
        <dbReference type="ChEBI" id="CHEBI:27667"/>
    </ligand>
</feature>
<dbReference type="GO" id="GO:0030246">
    <property type="term" value="F:carbohydrate binding"/>
    <property type="evidence" value="ECO:0007669"/>
    <property type="project" value="InterPro"/>
</dbReference>
<evidence type="ECO:0000256" key="2">
    <source>
        <dbReference type="ARBA" id="ARBA00005028"/>
    </source>
</evidence>
<proteinExistence type="inferred from homology"/>
<dbReference type="STRING" id="351607.Acel_1611"/>
<dbReference type="Proteomes" id="UP000008221">
    <property type="component" value="Chromosome"/>
</dbReference>
<dbReference type="NCBIfam" id="NF008277">
    <property type="entry name" value="PRK11055.1"/>
    <property type="match status" value="1"/>
</dbReference>
<protein>
    <recommendedName>
        <fullName evidence="5 8">Aldose 1-epimerase</fullName>
        <ecNumber evidence="4 8">5.1.3.3</ecNumber>
    </recommendedName>
</protein>
<keyword evidence="14" id="KW-1185">Reference proteome</keyword>
<evidence type="ECO:0000256" key="8">
    <source>
        <dbReference type="PIRNR" id="PIRNR005096"/>
    </source>
</evidence>
<evidence type="ECO:0000256" key="3">
    <source>
        <dbReference type="ARBA" id="ARBA00006206"/>
    </source>
</evidence>
<dbReference type="HOGENOM" id="CLU_031753_1_0_11"/>
<dbReference type="EC" id="5.1.3.3" evidence="4 8"/>
<evidence type="ECO:0000256" key="1">
    <source>
        <dbReference type="ARBA" id="ARBA00001614"/>
    </source>
</evidence>
<dbReference type="eggNOG" id="COG2017">
    <property type="taxonomic scope" value="Bacteria"/>
</dbReference>
<dbReference type="KEGG" id="ace:Acel_1611"/>
<evidence type="ECO:0000256" key="11">
    <source>
        <dbReference type="PIRSR" id="PIRSR005096-3"/>
    </source>
</evidence>
<dbReference type="InParanoid" id="A0LVC3"/>
<dbReference type="InterPro" id="IPR014718">
    <property type="entry name" value="GH-type_carb-bd"/>
</dbReference>
<evidence type="ECO:0000256" key="6">
    <source>
        <dbReference type="ARBA" id="ARBA00023235"/>
    </source>
</evidence>
<evidence type="ECO:0000313" key="14">
    <source>
        <dbReference type="Proteomes" id="UP000008221"/>
    </source>
</evidence>
<dbReference type="Pfam" id="PF01263">
    <property type="entry name" value="Aldose_epim"/>
    <property type="match status" value="1"/>
</dbReference>
<dbReference type="AlphaFoldDB" id="A0LVC3"/>
<accession>A0LVC3</accession>
<comment type="catalytic activity">
    <reaction evidence="1 8">
        <text>alpha-D-glucose = beta-D-glucose</text>
        <dbReference type="Rhea" id="RHEA:10264"/>
        <dbReference type="ChEBI" id="CHEBI:15903"/>
        <dbReference type="ChEBI" id="CHEBI:17925"/>
        <dbReference type="EC" id="5.1.3.3"/>
    </reaction>
</comment>
<dbReference type="PANTHER" id="PTHR10091">
    <property type="entry name" value="ALDOSE-1-EPIMERASE"/>
    <property type="match status" value="1"/>
</dbReference>
<dbReference type="InterPro" id="IPR047215">
    <property type="entry name" value="Galactose_mutarotase-like"/>
</dbReference>